<organism evidence="1 2">
    <name type="scientific">phage Lak_Megaphage_Sonny</name>
    <dbReference type="NCBI Taxonomy" id="3109229"/>
    <lineage>
        <taxon>Viruses</taxon>
        <taxon>Duplodnaviria</taxon>
        <taxon>Heunggongvirae</taxon>
        <taxon>Uroviricota</taxon>
        <taxon>Caudoviricetes</taxon>
        <taxon>Caudoviricetes code 15 clade</taxon>
    </lineage>
</organism>
<name>A0ABZ0Z3E1_9CAUD</name>
<sequence>MEIKRNDQFYNSEIEYISSFSSSLDEYNNIIKKYQDEHPATTENILEYLKIKNKDIKNIPTDEMDKIIRDYNSYVYDQALCLREEYVSTNWKDAYKEELPPDFIWCVCYTEFGKIITSFYDISSNEWGHHKDTNNMTGRTYNNVHYWTPLKFDKLPNVIDGISYINFPEHRHKINKEGLYVHIMPNDICRFTLNHARKYDSYPLRGILSAYSNFTKAQSNEILSIELISIDPDDENNNIIQSNILKEKLSSLEWHIKVVNDETEQQRQKAKQNNENNKFNKLSQSIFEHYDDVKESIVEICRCKNISSEDMDEILNNLETVVFKRQTGKTTRIINDIIDKFYNCPIYTPILIKDHDNITSSMRYLIKLINERLENCNIEYMISRNYADGEWYITRKSETPYEIACVKLEKILTKYNL</sequence>
<proteinExistence type="predicted"/>
<reference evidence="1 2" key="1">
    <citation type="submission" date="2023-11" db="EMBL/GenBank/DDBJ databases">
        <authorList>
            <person name="Cook R."/>
            <person name="Crisci M."/>
            <person name="Pye H."/>
            <person name="Adriaenssens E."/>
            <person name="Santini J."/>
        </authorList>
    </citation>
    <scope>NUCLEOTIDE SEQUENCE [LARGE SCALE GENOMIC DNA]</scope>
    <source>
        <strain evidence="1">Lak_Megaphage_Sonny</strain>
    </source>
</reference>
<evidence type="ECO:0000313" key="1">
    <source>
        <dbReference type="EMBL" id="WQJ53718.1"/>
    </source>
</evidence>
<dbReference type="EMBL" id="OR769223">
    <property type="protein sequence ID" value="WQJ53718.1"/>
    <property type="molecule type" value="Genomic_DNA"/>
</dbReference>
<protein>
    <submittedName>
        <fullName evidence="1">Uncharacterized protein</fullName>
    </submittedName>
</protein>
<accession>A0ABZ0Z3E1</accession>
<evidence type="ECO:0000313" key="2">
    <source>
        <dbReference type="Proteomes" id="UP001358193"/>
    </source>
</evidence>
<keyword evidence="2" id="KW-1185">Reference proteome</keyword>
<dbReference type="Proteomes" id="UP001358193">
    <property type="component" value="Segment"/>
</dbReference>